<feature type="region of interest" description="Disordered" evidence="1">
    <location>
        <begin position="104"/>
        <end position="124"/>
    </location>
</feature>
<dbReference type="InterPro" id="IPR025331">
    <property type="entry name" value="TNT"/>
</dbReference>
<dbReference type="SUPFAM" id="SSF160424">
    <property type="entry name" value="BH3703-like"/>
    <property type="match status" value="1"/>
</dbReference>
<dbReference type="EMBL" id="FQVN01000001">
    <property type="protein sequence ID" value="SHE44558.1"/>
    <property type="molecule type" value="Genomic_DNA"/>
</dbReference>
<dbReference type="Pfam" id="PF14021">
    <property type="entry name" value="TNT"/>
    <property type="match status" value="1"/>
</dbReference>
<sequence>MIIDDVPPSGTYVVWSNEVHPTLPRTEQDEAGVLRVRLPDGDMRAIGPAYAESVFELLAVAGSGDELSVVTPGDESSESGGAAPRLPDDADLLLQLRLSPTAPPTPTAYPLPALPEDHPQSEVDLTESSWGRGFTKALLGHAPQGWSEIQVECQAIAGQMELLCLVTFGEGPDRDVRCWAPPADISQWFHRLRLMTYRPDEGAWFTARHRFVRDGSHASFEFERVTEPRWRYLSADREPLLARRYAEDLLLFPRDPAHTPDWLSAAIHRSLLAETRQVLLDRAEPRPDGANGVEPAQPAPLVEARLFDHLDEDGHPRAYRPSLGATERRAVLEYLRNGTVVLSSRGQSEDQIDPRRGQVVPMAFLTDGVWVWSAAHAYYLEHHGLTPPLELLGHIRALRYEPPRQIPENTKRRATALAMGSPPPDSAIQEEFGQAYWWIRWFARQYDLCPAAYAIGQTWLNAWCLVPEGDEYAVFWNAEDQRHAETRFSGVWEAANYLVGTLIAHADDLRRHPEDVYDDYDCPIPVLGDDPPLTHYWDKLWVQLDAGTQVVRYGEPDGNTTFLSGTQFDQLNLPAEYAERELRTYYVAADTMLISGVTAGGGRAYLFPWPIAEHLAAGHLVEIDPRQTPPPQPPPASTPNPPGPPAPPADV</sequence>
<dbReference type="RefSeq" id="WP_073479350.1">
    <property type="nucleotide sequence ID" value="NZ_FQVN01000001.1"/>
</dbReference>
<evidence type="ECO:0000256" key="1">
    <source>
        <dbReference type="SAM" id="MobiDB-lite"/>
    </source>
</evidence>
<dbReference type="OrthoDB" id="275232at2"/>
<dbReference type="AlphaFoldDB" id="A0A1M4TJG7"/>
<evidence type="ECO:0000313" key="3">
    <source>
        <dbReference type="EMBL" id="SHE44558.1"/>
    </source>
</evidence>
<dbReference type="Proteomes" id="UP000184501">
    <property type="component" value="Unassembled WGS sequence"/>
</dbReference>
<evidence type="ECO:0000259" key="2">
    <source>
        <dbReference type="Pfam" id="PF14021"/>
    </source>
</evidence>
<feature type="domain" description="TNT" evidence="2">
    <location>
        <begin position="544"/>
        <end position="623"/>
    </location>
</feature>
<keyword evidence="4" id="KW-1185">Reference proteome</keyword>
<gene>
    <name evidence="3" type="ORF">SAMN05444320_101104</name>
</gene>
<evidence type="ECO:0000313" key="4">
    <source>
        <dbReference type="Proteomes" id="UP000184501"/>
    </source>
</evidence>
<dbReference type="STRING" id="2017.SAMN05444320_101104"/>
<feature type="region of interest" description="Disordered" evidence="1">
    <location>
        <begin position="623"/>
        <end position="651"/>
    </location>
</feature>
<name>A0A1M4TJG7_STRHI</name>
<feature type="compositionally biased region" description="Pro residues" evidence="1">
    <location>
        <begin position="627"/>
        <end position="651"/>
    </location>
</feature>
<organism evidence="3 4">
    <name type="scientific">Streptoalloteichus hindustanus</name>
    <dbReference type="NCBI Taxonomy" id="2017"/>
    <lineage>
        <taxon>Bacteria</taxon>
        <taxon>Bacillati</taxon>
        <taxon>Actinomycetota</taxon>
        <taxon>Actinomycetes</taxon>
        <taxon>Pseudonocardiales</taxon>
        <taxon>Pseudonocardiaceae</taxon>
        <taxon>Streptoalloteichus</taxon>
    </lineage>
</organism>
<reference evidence="3 4" key="1">
    <citation type="submission" date="2016-11" db="EMBL/GenBank/DDBJ databases">
        <authorList>
            <person name="Jaros S."/>
            <person name="Januszkiewicz K."/>
            <person name="Wedrychowicz H."/>
        </authorList>
    </citation>
    <scope>NUCLEOTIDE SEQUENCE [LARGE SCALE GENOMIC DNA]</scope>
    <source>
        <strain evidence="3 4">DSM 44523</strain>
    </source>
</reference>
<proteinExistence type="predicted"/>
<dbReference type="GO" id="GO:0050135">
    <property type="term" value="F:NADP+ nucleosidase activity"/>
    <property type="evidence" value="ECO:0007669"/>
    <property type="project" value="InterPro"/>
</dbReference>
<feature type="compositionally biased region" description="Pro residues" evidence="1">
    <location>
        <begin position="104"/>
        <end position="113"/>
    </location>
</feature>
<accession>A0A1M4TJG7</accession>
<dbReference type="InterPro" id="IPR036170">
    <property type="entry name" value="YezG-like_sf"/>
</dbReference>
<protein>
    <recommendedName>
        <fullName evidence="2">TNT domain-containing protein</fullName>
    </recommendedName>
</protein>